<accession>W9Y9S0</accession>
<feature type="transmembrane region" description="Helical" evidence="10">
    <location>
        <begin position="391"/>
        <end position="408"/>
    </location>
</feature>
<dbReference type="SUPFAM" id="SSF103473">
    <property type="entry name" value="MFS general substrate transporter"/>
    <property type="match status" value="1"/>
</dbReference>
<comment type="catalytic activity">
    <reaction evidence="7">
        <text>myo-inositol(out) + H(+)(out) = myo-inositol(in) + H(+)(in)</text>
        <dbReference type="Rhea" id="RHEA:60364"/>
        <dbReference type="ChEBI" id="CHEBI:15378"/>
        <dbReference type="ChEBI" id="CHEBI:17268"/>
    </reaction>
</comment>
<feature type="transmembrane region" description="Helical" evidence="10">
    <location>
        <begin position="529"/>
        <end position="547"/>
    </location>
</feature>
<keyword evidence="13" id="KW-1185">Reference proteome</keyword>
<keyword evidence="3 8" id="KW-0813">Transport</keyword>
<feature type="transmembrane region" description="Helical" evidence="10">
    <location>
        <begin position="420"/>
        <end position="444"/>
    </location>
</feature>
<evidence type="ECO:0000256" key="7">
    <source>
        <dbReference type="ARBA" id="ARBA00049119"/>
    </source>
</evidence>
<dbReference type="GeneID" id="19166799"/>
<feature type="transmembrane region" description="Helical" evidence="10">
    <location>
        <begin position="175"/>
        <end position="198"/>
    </location>
</feature>
<dbReference type="EMBL" id="AMGY01000002">
    <property type="protein sequence ID" value="EXJ89602.1"/>
    <property type="molecule type" value="Genomic_DNA"/>
</dbReference>
<feature type="compositionally biased region" description="Basic and acidic residues" evidence="9">
    <location>
        <begin position="1"/>
        <end position="22"/>
    </location>
</feature>
<feature type="transmembrane region" description="Helical" evidence="10">
    <location>
        <begin position="148"/>
        <end position="168"/>
    </location>
</feature>
<dbReference type="GO" id="GO:0016020">
    <property type="term" value="C:membrane"/>
    <property type="evidence" value="ECO:0007669"/>
    <property type="project" value="UniProtKB-SubCell"/>
</dbReference>
<dbReference type="PROSITE" id="PS00216">
    <property type="entry name" value="SUGAR_TRANSPORT_1"/>
    <property type="match status" value="1"/>
</dbReference>
<dbReference type="RefSeq" id="XP_007730999.1">
    <property type="nucleotide sequence ID" value="XM_007732809.1"/>
</dbReference>
<evidence type="ECO:0000256" key="4">
    <source>
        <dbReference type="ARBA" id="ARBA00022692"/>
    </source>
</evidence>
<keyword evidence="6 10" id="KW-0472">Membrane</keyword>
<gene>
    <name evidence="12" type="ORF">A1O3_02669</name>
</gene>
<evidence type="ECO:0000256" key="9">
    <source>
        <dbReference type="SAM" id="MobiDB-lite"/>
    </source>
</evidence>
<dbReference type="Pfam" id="PF00083">
    <property type="entry name" value="Sugar_tr"/>
    <property type="match status" value="1"/>
</dbReference>
<comment type="caution">
    <text evidence="12">The sequence shown here is derived from an EMBL/GenBank/DDBJ whole genome shotgun (WGS) entry which is preliminary data.</text>
</comment>
<dbReference type="OrthoDB" id="6339427at2759"/>
<dbReference type="PRINTS" id="PR00171">
    <property type="entry name" value="SUGRTRNSPORT"/>
</dbReference>
<sequence length="597" mass="64609">MANRDHVSIEQKIQEKASHHEYLSPPGSAPAPAHRGSLRADSVTRTSFDRRHSASIPQDRRGSIRKSFDNANLAMVFPDSTHVEMTDDDMGGSNIDDISPSWFVWLVAATASIAGSLFGYDTGIISAVLVYLHDDLNNRPVSANEKELITSLCSGGAFVGAIIAGLTADKFGRKIAIYVGCTLFTVGAILQAAAYSIAQMSVGRLVVGFGVGSAAMVVPLYIAEIAPTKVRGRLIGLNNMSITGGQVISYGIGAAFAHVPHGWRYMVGLGAVPAILLGCLLPLCPESPRQLVYHGRIAEAEVVLAKIYKGASAEQVRAKCALIAAACEEAKELNEDQSRWSKIKQLHTNPAYFRALVCACGLMVISQMSGFNTLMYYSSTLFALVGFSDPVAVGLVVAGTNFIMTWVNMMTVDPIGRRRVLLLTAWGMSAGLVAVAIAFHFIPVNTKTLALETNSVSAPAIVVLVFIIWFVFFYGVSVGNTAWMSTDFFPMEVRAMGTMWLTCSCWGSNIIVSSTFLSMMKSMTPSGAFGFYAAICGIGYILIVLFYPEVSGLTLEEISEVFQHGFGVRYARQLRKDRKEEIKERMRIKGRTVVAGH</sequence>
<dbReference type="PROSITE" id="PS00217">
    <property type="entry name" value="SUGAR_TRANSPORT_2"/>
    <property type="match status" value="1"/>
</dbReference>
<evidence type="ECO:0000256" key="5">
    <source>
        <dbReference type="ARBA" id="ARBA00022989"/>
    </source>
</evidence>
<keyword evidence="4 10" id="KW-0812">Transmembrane</keyword>
<evidence type="ECO:0000256" key="2">
    <source>
        <dbReference type="ARBA" id="ARBA00010992"/>
    </source>
</evidence>
<dbReference type="GO" id="GO:0005366">
    <property type="term" value="F:myo-inositol:proton symporter activity"/>
    <property type="evidence" value="ECO:0007669"/>
    <property type="project" value="TreeGrafter"/>
</dbReference>
<feature type="transmembrane region" description="Helical" evidence="10">
    <location>
        <begin position="497"/>
        <end position="517"/>
    </location>
</feature>
<proteinExistence type="inferred from homology"/>
<evidence type="ECO:0000256" key="8">
    <source>
        <dbReference type="RuleBase" id="RU003346"/>
    </source>
</evidence>
<dbReference type="PANTHER" id="PTHR48020:SF22">
    <property type="entry name" value="MAJOR FACILITATOR SUPERFAMILY (MFS) PROFILE DOMAIN-CONTAINING PROTEIN-RELATED"/>
    <property type="match status" value="1"/>
</dbReference>
<dbReference type="Proteomes" id="UP000019478">
    <property type="component" value="Unassembled WGS sequence"/>
</dbReference>
<dbReference type="AlphaFoldDB" id="W9Y9S0"/>
<dbReference type="Gene3D" id="1.20.1250.20">
    <property type="entry name" value="MFS general substrate transporter like domains"/>
    <property type="match status" value="1"/>
</dbReference>
<dbReference type="InterPro" id="IPR020846">
    <property type="entry name" value="MFS_dom"/>
</dbReference>
<protein>
    <recommendedName>
        <fullName evidence="11">Major facilitator superfamily (MFS) profile domain-containing protein</fullName>
    </recommendedName>
</protein>
<dbReference type="InterPro" id="IPR036259">
    <property type="entry name" value="MFS_trans_sf"/>
</dbReference>
<feature type="compositionally biased region" description="Basic and acidic residues" evidence="9">
    <location>
        <begin position="47"/>
        <end position="61"/>
    </location>
</feature>
<evidence type="ECO:0000256" key="1">
    <source>
        <dbReference type="ARBA" id="ARBA00004141"/>
    </source>
</evidence>
<evidence type="ECO:0000256" key="10">
    <source>
        <dbReference type="SAM" id="Phobius"/>
    </source>
</evidence>
<dbReference type="InterPro" id="IPR003663">
    <property type="entry name" value="Sugar/inositol_transpt"/>
</dbReference>
<dbReference type="FunFam" id="1.20.1250.20:FF:000073">
    <property type="entry name" value="MFS myo-inositol transporter, putative"/>
    <property type="match status" value="1"/>
</dbReference>
<dbReference type="InterPro" id="IPR005828">
    <property type="entry name" value="MFS_sugar_transport-like"/>
</dbReference>
<feature type="transmembrane region" description="Helical" evidence="10">
    <location>
        <begin position="235"/>
        <end position="257"/>
    </location>
</feature>
<organism evidence="12 13">
    <name type="scientific">Capronia epimyces CBS 606.96</name>
    <dbReference type="NCBI Taxonomy" id="1182542"/>
    <lineage>
        <taxon>Eukaryota</taxon>
        <taxon>Fungi</taxon>
        <taxon>Dikarya</taxon>
        <taxon>Ascomycota</taxon>
        <taxon>Pezizomycotina</taxon>
        <taxon>Eurotiomycetes</taxon>
        <taxon>Chaetothyriomycetidae</taxon>
        <taxon>Chaetothyriales</taxon>
        <taxon>Herpotrichiellaceae</taxon>
        <taxon>Capronia</taxon>
    </lineage>
</organism>
<dbReference type="PANTHER" id="PTHR48020">
    <property type="entry name" value="PROTON MYO-INOSITOL COTRANSPORTER"/>
    <property type="match status" value="1"/>
</dbReference>
<feature type="transmembrane region" description="Helical" evidence="10">
    <location>
        <begin position="263"/>
        <end position="284"/>
    </location>
</feature>
<feature type="domain" description="Major facilitator superfamily (MFS) profile" evidence="11">
    <location>
        <begin position="107"/>
        <end position="551"/>
    </location>
</feature>
<comment type="similarity">
    <text evidence="2 8">Belongs to the major facilitator superfamily. Sugar transporter (TC 2.A.1.1) family.</text>
</comment>
<feature type="transmembrane region" description="Helical" evidence="10">
    <location>
        <begin position="204"/>
        <end position="223"/>
    </location>
</feature>
<dbReference type="InterPro" id="IPR005829">
    <property type="entry name" value="Sugar_transporter_CS"/>
</dbReference>
<evidence type="ECO:0000256" key="6">
    <source>
        <dbReference type="ARBA" id="ARBA00023136"/>
    </source>
</evidence>
<name>W9Y9S0_9EURO</name>
<dbReference type="NCBIfam" id="TIGR00879">
    <property type="entry name" value="SP"/>
    <property type="match status" value="1"/>
</dbReference>
<comment type="subcellular location">
    <subcellularLocation>
        <location evidence="1">Membrane</location>
        <topology evidence="1">Multi-pass membrane protein</topology>
    </subcellularLocation>
</comment>
<dbReference type="HOGENOM" id="CLU_001265_30_5_1"/>
<feature type="region of interest" description="Disordered" evidence="9">
    <location>
        <begin position="1"/>
        <end position="61"/>
    </location>
</feature>
<dbReference type="InterPro" id="IPR050814">
    <property type="entry name" value="Myo-inositol_Transporter"/>
</dbReference>
<dbReference type="eggNOG" id="KOG0254">
    <property type="taxonomic scope" value="Eukaryota"/>
</dbReference>
<feature type="transmembrane region" description="Helical" evidence="10">
    <location>
        <begin position="351"/>
        <end position="371"/>
    </location>
</feature>
<evidence type="ECO:0000313" key="12">
    <source>
        <dbReference type="EMBL" id="EXJ89602.1"/>
    </source>
</evidence>
<keyword evidence="5 10" id="KW-1133">Transmembrane helix</keyword>
<evidence type="ECO:0000259" key="11">
    <source>
        <dbReference type="PROSITE" id="PS50850"/>
    </source>
</evidence>
<dbReference type="GO" id="GO:1904679">
    <property type="term" value="P:myo-inositol import across plasma membrane"/>
    <property type="evidence" value="ECO:0007669"/>
    <property type="project" value="TreeGrafter"/>
</dbReference>
<reference evidence="12 13" key="1">
    <citation type="submission" date="2013-03" db="EMBL/GenBank/DDBJ databases">
        <title>The Genome Sequence of Capronia epimyces CBS 606.96.</title>
        <authorList>
            <consortium name="The Broad Institute Genomics Platform"/>
            <person name="Cuomo C."/>
            <person name="de Hoog S."/>
            <person name="Gorbushina A."/>
            <person name="Walker B."/>
            <person name="Young S.K."/>
            <person name="Zeng Q."/>
            <person name="Gargeya S."/>
            <person name="Fitzgerald M."/>
            <person name="Haas B."/>
            <person name="Abouelleil A."/>
            <person name="Allen A.W."/>
            <person name="Alvarado L."/>
            <person name="Arachchi H.M."/>
            <person name="Berlin A.M."/>
            <person name="Chapman S.B."/>
            <person name="Gainer-Dewar J."/>
            <person name="Goldberg J."/>
            <person name="Griggs A."/>
            <person name="Gujja S."/>
            <person name="Hansen M."/>
            <person name="Howarth C."/>
            <person name="Imamovic A."/>
            <person name="Ireland A."/>
            <person name="Larimer J."/>
            <person name="McCowan C."/>
            <person name="Murphy C."/>
            <person name="Pearson M."/>
            <person name="Poon T.W."/>
            <person name="Priest M."/>
            <person name="Roberts A."/>
            <person name="Saif S."/>
            <person name="Shea T."/>
            <person name="Sisk P."/>
            <person name="Sykes S."/>
            <person name="Wortman J."/>
            <person name="Nusbaum C."/>
            <person name="Birren B."/>
        </authorList>
    </citation>
    <scope>NUCLEOTIDE SEQUENCE [LARGE SCALE GENOMIC DNA]</scope>
    <source>
        <strain evidence="12 13">CBS 606.96</strain>
    </source>
</reference>
<evidence type="ECO:0000313" key="13">
    <source>
        <dbReference type="Proteomes" id="UP000019478"/>
    </source>
</evidence>
<feature type="transmembrane region" description="Helical" evidence="10">
    <location>
        <begin position="456"/>
        <end position="476"/>
    </location>
</feature>
<evidence type="ECO:0000256" key="3">
    <source>
        <dbReference type="ARBA" id="ARBA00022448"/>
    </source>
</evidence>
<feature type="transmembrane region" description="Helical" evidence="10">
    <location>
        <begin position="102"/>
        <end position="128"/>
    </location>
</feature>
<dbReference type="PROSITE" id="PS50850">
    <property type="entry name" value="MFS"/>
    <property type="match status" value="1"/>
</dbReference>